<dbReference type="GO" id="GO:0005829">
    <property type="term" value="C:cytosol"/>
    <property type="evidence" value="ECO:0007669"/>
    <property type="project" value="TreeGrafter"/>
</dbReference>
<feature type="region of interest" description="Disordered" evidence="1">
    <location>
        <begin position="148"/>
        <end position="170"/>
    </location>
</feature>
<dbReference type="STRING" id="403673.A0A177WAG9"/>
<feature type="region of interest" description="Disordered" evidence="1">
    <location>
        <begin position="765"/>
        <end position="794"/>
    </location>
</feature>
<dbReference type="Gene3D" id="1.20.900.10">
    <property type="entry name" value="Dbl homology (DH) domain"/>
    <property type="match status" value="1"/>
</dbReference>
<dbReference type="Pfam" id="PF00621">
    <property type="entry name" value="RhoGEF"/>
    <property type="match status" value="1"/>
</dbReference>
<protein>
    <recommendedName>
        <fullName evidence="2">DH domain-containing protein</fullName>
    </recommendedName>
</protein>
<accession>A0A177WAG9</accession>
<dbReference type="CDD" id="cd00160">
    <property type="entry name" value="RhoGEF"/>
    <property type="match status" value="1"/>
</dbReference>
<dbReference type="PANTHER" id="PTHR45834:SF3">
    <property type="entry name" value="RHO GUANINE NUCLEOTIDE EXCHANGE FACTOR 3, ISOFORM L"/>
    <property type="match status" value="1"/>
</dbReference>
<dbReference type="PROSITE" id="PS50010">
    <property type="entry name" value="DH_2"/>
    <property type="match status" value="1"/>
</dbReference>
<feature type="compositionally biased region" description="Low complexity" evidence="1">
    <location>
        <begin position="774"/>
        <end position="794"/>
    </location>
</feature>
<proteinExistence type="predicted"/>
<dbReference type="AlphaFoldDB" id="A0A177WAG9"/>
<dbReference type="VEuPathDB" id="FungiDB:BDEG_20868"/>
<name>A0A177WAG9_BATDL</name>
<evidence type="ECO:0000313" key="4">
    <source>
        <dbReference type="Proteomes" id="UP000077115"/>
    </source>
</evidence>
<dbReference type="PANTHER" id="PTHR45834">
    <property type="entry name" value="RHO GUANINE NUCLEOTIDE EXCHANGE FACTOR 9-RELATED"/>
    <property type="match status" value="1"/>
</dbReference>
<gene>
    <name evidence="3" type="ORF">BDEG_20868</name>
</gene>
<feature type="compositionally biased region" description="Polar residues" evidence="1">
    <location>
        <begin position="23"/>
        <end position="60"/>
    </location>
</feature>
<feature type="domain" description="DH" evidence="2">
    <location>
        <begin position="386"/>
        <end position="573"/>
    </location>
</feature>
<dbReference type="GO" id="GO:0005085">
    <property type="term" value="F:guanyl-nucleotide exchange factor activity"/>
    <property type="evidence" value="ECO:0007669"/>
    <property type="project" value="InterPro"/>
</dbReference>
<dbReference type="InterPro" id="IPR053086">
    <property type="entry name" value="RhoGEF_domain"/>
</dbReference>
<sequence length="794" mass="88326">MSKPTRTNTVSYGAHCSHLDGTTAASSSTNHPSSMSGETDLGRSNSMSTGRRSNRASSVSHRQHQGAPLLSPTASNTIQPLSPGIPELYLQQLQAHHKQTQQPQASIGRLASIFSHAGRSSNSHKSRRSISVPLNLHISETLATLEESSNPINPNQHHLHPQQNSQLHKSPIPASDQLLLHHHSISGHRRHESAEMSTLKSPQLIRPPVNVAGPFTAFAVAESAPSVLVASMLASDASTLPKANKLSSCLTDQEDLNASIPCTRPQNDPVELPDVEKPLPTFLDNPKFDLTAFMEQDVPILGPEPIPKLFINASIRSPIFTAQTDLHMIPHLIDAVVGSLPPDAWDWASLEVDHSNRDDAFCTDALSVVEQAKPAPTLESVLTKDKRGHVVLNLWETEQNYTNQLGIIQKCFQERLSKRNIISDTANNFIFAGTADLYTLHQKFFYRLCDVVNVDNWSTTESKIGALFLDMKDEFVRLYTRFIDNYAISQKSMKKEEKSNEDYQNFMKEAAKLRETNRQTLKDYLILPVQRTTRYHILLKDLCKCTPFEHPDRKDLEKAWEAMNNLAAMVNEKKRREEEATGLFDAFESTKHCPPQLISHKRRLIMRVEASERTSKRDVQLVLCSDSLMITVPARGGVLGFRSANEHPYRFVRWHHILELDISDSSLDDSAPTVTKDSIRITIDINKRPPNPDPQVVSTHTSEITPKELSINVLSLMFVGPDAAKNQLSFRLAIHGEMKAFREAQAMSVAVVGRSATTTQQVNPTVTHAHVHSPRAASANASSTASSSSHRFRS</sequence>
<dbReference type="InterPro" id="IPR000219">
    <property type="entry name" value="DH_dom"/>
</dbReference>
<dbReference type="InterPro" id="IPR035899">
    <property type="entry name" value="DBL_dom_sf"/>
</dbReference>
<feature type="region of interest" description="Disordered" evidence="1">
    <location>
        <begin position="22"/>
        <end position="83"/>
    </location>
</feature>
<reference evidence="3 4" key="2">
    <citation type="submission" date="2016-05" db="EMBL/GenBank/DDBJ databases">
        <title>Lineage-specific infection strategies underlie the spectrum of fungal disease in amphibians.</title>
        <authorList>
            <person name="Cuomo C.A."/>
            <person name="Farrer R.A."/>
            <person name="James T."/>
            <person name="Longcore J."/>
            <person name="Birren B."/>
        </authorList>
    </citation>
    <scope>NUCLEOTIDE SEQUENCE [LARGE SCALE GENOMIC DNA]</scope>
    <source>
        <strain evidence="3 4">JEL423</strain>
    </source>
</reference>
<dbReference type="OrthoDB" id="660555at2759"/>
<reference evidence="3 4" key="1">
    <citation type="submission" date="2006-10" db="EMBL/GenBank/DDBJ databases">
        <title>The Genome Sequence of Batrachochytrium dendrobatidis JEL423.</title>
        <authorList>
            <consortium name="The Broad Institute Genome Sequencing Platform"/>
            <person name="Birren B."/>
            <person name="Lander E."/>
            <person name="Galagan J."/>
            <person name="Cuomo C."/>
            <person name="Devon K."/>
            <person name="Jaffe D."/>
            <person name="Butler J."/>
            <person name="Alvarez P."/>
            <person name="Gnerre S."/>
            <person name="Grabherr M."/>
            <person name="Kleber M."/>
            <person name="Mauceli E."/>
            <person name="Brockman W."/>
            <person name="Young S."/>
            <person name="LaButti K."/>
            <person name="Sykes S."/>
            <person name="DeCaprio D."/>
            <person name="Crawford M."/>
            <person name="Koehrsen M."/>
            <person name="Engels R."/>
            <person name="Montgomery P."/>
            <person name="Pearson M."/>
            <person name="Howarth C."/>
            <person name="Larson L."/>
            <person name="White J."/>
            <person name="O'Leary S."/>
            <person name="Kodira C."/>
            <person name="Zeng Q."/>
            <person name="Yandava C."/>
            <person name="Alvarado L."/>
            <person name="Longcore J."/>
            <person name="James T."/>
        </authorList>
    </citation>
    <scope>NUCLEOTIDE SEQUENCE [LARGE SCALE GENOMIC DNA]</scope>
    <source>
        <strain evidence="3 4">JEL423</strain>
    </source>
</reference>
<dbReference type="SUPFAM" id="SSF48065">
    <property type="entry name" value="DBL homology domain (DH-domain)"/>
    <property type="match status" value="1"/>
</dbReference>
<dbReference type="Proteomes" id="UP000077115">
    <property type="component" value="Unassembled WGS sequence"/>
</dbReference>
<dbReference type="EMBL" id="DS022300">
    <property type="protein sequence ID" value="OAJ36725.1"/>
    <property type="molecule type" value="Genomic_DNA"/>
</dbReference>
<dbReference type="eggNOG" id="KOG3524">
    <property type="taxonomic scope" value="Eukaryota"/>
</dbReference>
<dbReference type="SMART" id="SM00325">
    <property type="entry name" value="RhoGEF"/>
    <property type="match status" value="1"/>
</dbReference>
<evidence type="ECO:0000256" key="1">
    <source>
        <dbReference type="SAM" id="MobiDB-lite"/>
    </source>
</evidence>
<organism evidence="3 4">
    <name type="scientific">Batrachochytrium dendrobatidis (strain JEL423)</name>
    <dbReference type="NCBI Taxonomy" id="403673"/>
    <lineage>
        <taxon>Eukaryota</taxon>
        <taxon>Fungi</taxon>
        <taxon>Fungi incertae sedis</taxon>
        <taxon>Chytridiomycota</taxon>
        <taxon>Chytridiomycota incertae sedis</taxon>
        <taxon>Chytridiomycetes</taxon>
        <taxon>Rhizophydiales</taxon>
        <taxon>Rhizophydiales incertae sedis</taxon>
        <taxon>Batrachochytrium</taxon>
    </lineage>
</organism>
<evidence type="ECO:0000259" key="2">
    <source>
        <dbReference type="PROSITE" id="PS50010"/>
    </source>
</evidence>
<feature type="compositionally biased region" description="Polar residues" evidence="1">
    <location>
        <begin position="148"/>
        <end position="168"/>
    </location>
</feature>
<evidence type="ECO:0000313" key="3">
    <source>
        <dbReference type="EMBL" id="OAJ36725.1"/>
    </source>
</evidence>